<name>A0A151J5L9_9HYME</name>
<gene>
    <name evidence="1" type="ORF">ALC57_09271</name>
</gene>
<accession>A0A151J5L9</accession>
<keyword evidence="2" id="KW-1185">Reference proteome</keyword>
<dbReference type="EMBL" id="KQ979970">
    <property type="protein sequence ID" value="KYN18396.1"/>
    <property type="molecule type" value="Genomic_DNA"/>
</dbReference>
<dbReference type="Proteomes" id="UP000078492">
    <property type="component" value="Unassembled WGS sequence"/>
</dbReference>
<dbReference type="AlphaFoldDB" id="A0A151J5L9"/>
<reference evidence="1 2" key="1">
    <citation type="submission" date="2015-09" db="EMBL/GenBank/DDBJ databases">
        <title>Trachymyrmex cornetzi WGS genome.</title>
        <authorList>
            <person name="Nygaard S."/>
            <person name="Hu H."/>
            <person name="Boomsma J."/>
            <person name="Zhang G."/>
        </authorList>
    </citation>
    <scope>NUCLEOTIDE SEQUENCE [LARGE SCALE GENOMIC DNA]</scope>
    <source>
        <strain evidence="1">Tcor2-1</strain>
        <tissue evidence="1">Whole body</tissue>
    </source>
</reference>
<protein>
    <submittedName>
        <fullName evidence="1">Uncharacterized protein</fullName>
    </submittedName>
</protein>
<sequence>KCRRTFDLTDITLRLMQLYRTRERRVYNGACGENIRLLEEQLRCYNSQVAETKTKNIASACLEFSRPEYLKTRRFWVSMKFEYRRKALGFVDSRRDTWRGRFLNC</sequence>
<feature type="non-terminal residue" evidence="1">
    <location>
        <position position="1"/>
    </location>
</feature>
<proteinExistence type="predicted"/>
<organism evidence="1 2">
    <name type="scientific">Trachymyrmex cornetzi</name>
    <dbReference type="NCBI Taxonomy" id="471704"/>
    <lineage>
        <taxon>Eukaryota</taxon>
        <taxon>Metazoa</taxon>
        <taxon>Ecdysozoa</taxon>
        <taxon>Arthropoda</taxon>
        <taxon>Hexapoda</taxon>
        <taxon>Insecta</taxon>
        <taxon>Pterygota</taxon>
        <taxon>Neoptera</taxon>
        <taxon>Endopterygota</taxon>
        <taxon>Hymenoptera</taxon>
        <taxon>Apocrita</taxon>
        <taxon>Aculeata</taxon>
        <taxon>Formicoidea</taxon>
        <taxon>Formicidae</taxon>
        <taxon>Myrmicinae</taxon>
        <taxon>Trachymyrmex</taxon>
    </lineage>
</organism>
<evidence type="ECO:0000313" key="2">
    <source>
        <dbReference type="Proteomes" id="UP000078492"/>
    </source>
</evidence>
<evidence type="ECO:0000313" key="1">
    <source>
        <dbReference type="EMBL" id="KYN18396.1"/>
    </source>
</evidence>